<evidence type="ECO:0000259" key="2">
    <source>
        <dbReference type="Pfam" id="PF01370"/>
    </source>
</evidence>
<dbReference type="InterPro" id="IPR001509">
    <property type="entry name" value="Epimerase_deHydtase"/>
</dbReference>
<dbReference type="SUPFAM" id="SSF51735">
    <property type="entry name" value="NAD(P)-binding Rossmann-fold domains"/>
    <property type="match status" value="1"/>
</dbReference>
<dbReference type="InterPro" id="IPR036291">
    <property type="entry name" value="NAD(P)-bd_dom_sf"/>
</dbReference>
<dbReference type="EMBL" id="JAKIJS010000001">
    <property type="protein sequence ID" value="MCF6136875.1"/>
    <property type="molecule type" value="Genomic_DNA"/>
</dbReference>
<gene>
    <name evidence="3" type="ORF">L2716_03970</name>
</gene>
<reference evidence="3 4" key="1">
    <citation type="submission" date="2022-01" db="EMBL/GenBank/DDBJ databases">
        <title>Alkalihalobacillus sp. EGI L200015, a novel bacterium isolated from a salt lake sediment.</title>
        <authorList>
            <person name="Gao L."/>
            <person name="Fang B.-Z."/>
            <person name="Li W.-J."/>
        </authorList>
    </citation>
    <scope>NUCLEOTIDE SEQUENCE [LARGE SCALE GENOMIC DNA]</scope>
    <source>
        <strain evidence="3 4">KCTC 12718</strain>
    </source>
</reference>
<dbReference type="EC" id="4.2.1.47" evidence="3"/>
<dbReference type="Proteomes" id="UP001649381">
    <property type="component" value="Unassembled WGS sequence"/>
</dbReference>
<keyword evidence="3" id="KW-0456">Lyase</keyword>
<accession>A0ABS9GYV7</accession>
<proteinExistence type="inferred from homology"/>
<dbReference type="Pfam" id="PF01370">
    <property type="entry name" value="Epimerase"/>
    <property type="match status" value="1"/>
</dbReference>
<feature type="domain" description="NAD-dependent epimerase/dehydratase" evidence="2">
    <location>
        <begin position="1"/>
        <end position="230"/>
    </location>
</feature>
<evidence type="ECO:0000256" key="1">
    <source>
        <dbReference type="ARBA" id="ARBA00007637"/>
    </source>
</evidence>
<sequence>MITGGCGFIGSHLTEYFIKMNYSVIVIDNLRSGNFKIKAPNVKYYEIDYRSKKVDQVFKLEAPDYVIHLAAQIDVKSSNDDPLYDANMNIIGTINLLQLCKIHNVKRFVFASTSAVYGNQGQGPVNETAKLQPISFYGVSKLSSELYIQQFSHQFSLPYTIFRYSNVYGPRQRSDNEGGVIPIFVKNLNKGIHPIIFGDGSQTRDFIHVHDVAHANYLALQSEENTIMNISSNHSTSITDLYEIISKICDEPVEPIYEIQRSGDILFSQLDNIKAFEKLGWRPQKSLEEGIIEMSKYVKSIGG</sequence>
<name>A0ABS9GYV7_9BACL</name>
<dbReference type="RefSeq" id="WP_236337789.1">
    <property type="nucleotide sequence ID" value="NZ_JAKIJS010000001.1"/>
</dbReference>
<keyword evidence="4" id="KW-1185">Reference proteome</keyword>
<dbReference type="Gene3D" id="3.40.50.720">
    <property type="entry name" value="NAD(P)-binding Rossmann-like Domain"/>
    <property type="match status" value="1"/>
</dbReference>
<comment type="caution">
    <text evidence="3">The sequence shown here is derived from an EMBL/GenBank/DDBJ whole genome shotgun (WGS) entry which is preliminary data.</text>
</comment>
<evidence type="ECO:0000313" key="3">
    <source>
        <dbReference type="EMBL" id="MCF6136875.1"/>
    </source>
</evidence>
<dbReference type="Gene3D" id="3.90.25.10">
    <property type="entry name" value="UDP-galactose 4-epimerase, domain 1"/>
    <property type="match status" value="1"/>
</dbReference>
<organism evidence="3 4">
    <name type="scientific">Pseudalkalibacillus berkeleyi</name>
    <dbReference type="NCBI Taxonomy" id="1069813"/>
    <lineage>
        <taxon>Bacteria</taxon>
        <taxon>Bacillati</taxon>
        <taxon>Bacillota</taxon>
        <taxon>Bacilli</taxon>
        <taxon>Bacillales</taxon>
        <taxon>Fictibacillaceae</taxon>
        <taxon>Pseudalkalibacillus</taxon>
    </lineage>
</organism>
<protein>
    <submittedName>
        <fullName evidence="3">GDP-mannose 4,6-dehydratase</fullName>
        <ecNumber evidence="3">4.2.1.47</ecNumber>
    </submittedName>
</protein>
<dbReference type="GO" id="GO:0008446">
    <property type="term" value="F:GDP-mannose 4,6-dehydratase activity"/>
    <property type="evidence" value="ECO:0007669"/>
    <property type="project" value="UniProtKB-EC"/>
</dbReference>
<evidence type="ECO:0000313" key="4">
    <source>
        <dbReference type="Proteomes" id="UP001649381"/>
    </source>
</evidence>
<dbReference type="PANTHER" id="PTHR43000">
    <property type="entry name" value="DTDP-D-GLUCOSE 4,6-DEHYDRATASE-RELATED"/>
    <property type="match status" value="1"/>
</dbReference>
<comment type="similarity">
    <text evidence="1">Belongs to the NAD(P)-dependent epimerase/dehydratase family.</text>
</comment>